<dbReference type="SMART" id="SM00184">
    <property type="entry name" value="RING"/>
    <property type="match status" value="1"/>
</dbReference>
<dbReference type="InterPro" id="IPR051435">
    <property type="entry name" value="RING_finger_E3_ubiq-ligases"/>
</dbReference>
<keyword evidence="6" id="KW-0812">Transmembrane</keyword>
<dbReference type="CTD" id="54546"/>
<evidence type="ECO:0000313" key="10">
    <source>
        <dbReference type="RefSeq" id="XP_017688884.1"/>
    </source>
</evidence>
<dbReference type="Proteomes" id="UP000504624">
    <property type="component" value="Unplaced"/>
</dbReference>
<keyword evidence="1" id="KW-0479">Metal-binding</keyword>
<organism evidence="8 10">
    <name type="scientific">Lepidothrix coronata</name>
    <name type="common">blue-crowned manakin</name>
    <dbReference type="NCBI Taxonomy" id="321398"/>
    <lineage>
        <taxon>Eukaryota</taxon>
        <taxon>Metazoa</taxon>
        <taxon>Chordata</taxon>
        <taxon>Craniata</taxon>
        <taxon>Vertebrata</taxon>
        <taxon>Euteleostomi</taxon>
        <taxon>Archelosauria</taxon>
        <taxon>Archosauria</taxon>
        <taxon>Dinosauria</taxon>
        <taxon>Saurischia</taxon>
        <taxon>Theropoda</taxon>
        <taxon>Coelurosauria</taxon>
        <taxon>Aves</taxon>
        <taxon>Neognathae</taxon>
        <taxon>Neoaves</taxon>
        <taxon>Telluraves</taxon>
        <taxon>Australaves</taxon>
        <taxon>Passeriformes</taxon>
        <taxon>Pipridae</taxon>
        <taxon>Lepidothrix</taxon>
    </lineage>
</organism>
<dbReference type="PANTHER" id="PTHR22791:SF28">
    <property type="entry name" value="E3 UBIQUITIN-PROTEIN LIGASE RNF186"/>
    <property type="match status" value="1"/>
</dbReference>
<evidence type="ECO:0000256" key="1">
    <source>
        <dbReference type="ARBA" id="ARBA00022723"/>
    </source>
</evidence>
<proteinExistence type="predicted"/>
<dbReference type="InterPro" id="IPR001841">
    <property type="entry name" value="Znf_RING"/>
</dbReference>
<evidence type="ECO:0000256" key="3">
    <source>
        <dbReference type="ARBA" id="ARBA00022833"/>
    </source>
</evidence>
<dbReference type="InterPro" id="IPR017907">
    <property type="entry name" value="Znf_RING_CS"/>
</dbReference>
<feature type="domain" description="RING-type" evidence="7">
    <location>
        <begin position="122"/>
        <end position="168"/>
    </location>
</feature>
<dbReference type="GO" id="GO:0061630">
    <property type="term" value="F:ubiquitin protein ligase activity"/>
    <property type="evidence" value="ECO:0007669"/>
    <property type="project" value="TreeGrafter"/>
</dbReference>
<keyword evidence="3" id="KW-0862">Zinc</keyword>
<reference evidence="9 10" key="1">
    <citation type="submission" date="2025-04" db="UniProtKB">
        <authorList>
            <consortium name="RefSeq"/>
        </authorList>
    </citation>
    <scope>IDENTIFICATION</scope>
</reference>
<dbReference type="PROSITE" id="PS50089">
    <property type="entry name" value="ZF_RING_2"/>
    <property type="match status" value="1"/>
</dbReference>
<dbReference type="SUPFAM" id="SSF57850">
    <property type="entry name" value="RING/U-box"/>
    <property type="match status" value="1"/>
</dbReference>
<evidence type="ECO:0000313" key="9">
    <source>
        <dbReference type="RefSeq" id="XP_017688883.1"/>
    </source>
</evidence>
<dbReference type="InterPro" id="IPR013083">
    <property type="entry name" value="Znf_RING/FYVE/PHD"/>
</dbReference>
<dbReference type="OrthoDB" id="415023at2759"/>
<dbReference type="RefSeq" id="XP_017688883.1">
    <property type="nucleotide sequence ID" value="XM_017833394.1"/>
</dbReference>
<feature type="region of interest" description="Disordered" evidence="5">
    <location>
        <begin position="20"/>
        <end position="49"/>
    </location>
</feature>
<evidence type="ECO:0000256" key="2">
    <source>
        <dbReference type="ARBA" id="ARBA00022771"/>
    </source>
</evidence>
<dbReference type="RefSeq" id="XP_017688884.1">
    <property type="nucleotide sequence ID" value="XM_017833395.1"/>
</dbReference>
<evidence type="ECO:0000256" key="5">
    <source>
        <dbReference type="SAM" id="MobiDB-lite"/>
    </source>
</evidence>
<keyword evidence="8" id="KW-1185">Reference proteome</keyword>
<feature type="transmembrane region" description="Helical" evidence="6">
    <location>
        <begin position="237"/>
        <end position="256"/>
    </location>
</feature>
<evidence type="ECO:0000256" key="4">
    <source>
        <dbReference type="PROSITE-ProRule" id="PRU00175"/>
    </source>
</evidence>
<name>A0A6J0IS45_9PASS</name>
<keyword evidence="6" id="KW-0472">Membrane</keyword>
<evidence type="ECO:0000256" key="6">
    <source>
        <dbReference type="SAM" id="Phobius"/>
    </source>
</evidence>
<accession>A0A6J0IS45</accession>
<feature type="transmembrane region" description="Helical" evidence="6">
    <location>
        <begin position="262"/>
        <end position="280"/>
    </location>
</feature>
<dbReference type="Pfam" id="PF13639">
    <property type="entry name" value="zf-RING_2"/>
    <property type="match status" value="1"/>
</dbReference>
<keyword evidence="6" id="KW-1133">Transmembrane helix</keyword>
<evidence type="ECO:0000259" key="7">
    <source>
        <dbReference type="PROSITE" id="PS50089"/>
    </source>
</evidence>
<sequence length="306" mass="34158">MEKSTDKSNKEDGCLALRVLQAEEDGPAPAAGDAAEMSRAGPLTQNTNQGKRLGFTEECIKEMERPSGTEQDSHAAFKTAILERDCPHSKPLVVLTNTDCPKTCTLEMNHQCSTSTSVDLDCLICFNRYNIYRVPKLLDCQHAFCAVCLKLILRKVENTWIITCPLCRKPTFVSEGLIRTLQNKEDILEHLENLESDPEVHIPAMGLDSKSWTQSSQDILNIEENVPADTSLAVQRLVLLLLLGVILAILILPFMYLGRVKWVICLLLTLGLVMSMVLCCTPKFHWRCKRDSPTSCDKETHVVTVA</sequence>
<dbReference type="PROSITE" id="PS00518">
    <property type="entry name" value="ZF_RING_1"/>
    <property type="match status" value="1"/>
</dbReference>
<gene>
    <name evidence="9 10" type="primary">RNF186</name>
</gene>
<dbReference type="GeneID" id="108506414"/>
<keyword evidence="2 4" id="KW-0863">Zinc-finger</keyword>
<evidence type="ECO:0000313" key="8">
    <source>
        <dbReference type="Proteomes" id="UP000504624"/>
    </source>
</evidence>
<dbReference type="PANTHER" id="PTHR22791">
    <property type="entry name" value="RING-TYPE DOMAIN-CONTAINING PROTEIN"/>
    <property type="match status" value="1"/>
</dbReference>
<dbReference type="GO" id="GO:0008270">
    <property type="term" value="F:zinc ion binding"/>
    <property type="evidence" value="ECO:0007669"/>
    <property type="project" value="UniProtKB-KW"/>
</dbReference>
<protein>
    <submittedName>
        <fullName evidence="9 10">RING finger protein 186</fullName>
    </submittedName>
</protein>
<dbReference type="AlphaFoldDB" id="A0A6J0IS45"/>
<dbReference type="GO" id="GO:0016567">
    <property type="term" value="P:protein ubiquitination"/>
    <property type="evidence" value="ECO:0007669"/>
    <property type="project" value="TreeGrafter"/>
</dbReference>
<dbReference type="Gene3D" id="3.30.40.10">
    <property type="entry name" value="Zinc/RING finger domain, C3HC4 (zinc finger)"/>
    <property type="match status" value="1"/>
</dbReference>